<keyword evidence="1" id="KW-0472">Membrane</keyword>
<protein>
    <submittedName>
        <fullName evidence="2">Uncharacterized protein</fullName>
    </submittedName>
</protein>
<evidence type="ECO:0000313" key="3">
    <source>
        <dbReference type="Proteomes" id="UP001142055"/>
    </source>
</evidence>
<dbReference type="EMBL" id="JAPWDV010000001">
    <property type="protein sequence ID" value="KAJ6222989.1"/>
    <property type="molecule type" value="Genomic_DNA"/>
</dbReference>
<dbReference type="AlphaFoldDB" id="A0A9Q0MC41"/>
<keyword evidence="1" id="KW-0812">Transmembrane</keyword>
<keyword evidence="1" id="KW-1133">Transmembrane helix</keyword>
<reference evidence="2" key="1">
    <citation type="submission" date="2022-12" db="EMBL/GenBank/DDBJ databases">
        <title>Genome assemblies of Blomia tropicalis.</title>
        <authorList>
            <person name="Cui Y."/>
        </authorList>
    </citation>
    <scope>NUCLEOTIDE SEQUENCE</scope>
    <source>
        <tissue evidence="2">Adult mites</tissue>
    </source>
</reference>
<evidence type="ECO:0000256" key="1">
    <source>
        <dbReference type="SAM" id="Phobius"/>
    </source>
</evidence>
<comment type="caution">
    <text evidence="2">The sequence shown here is derived from an EMBL/GenBank/DDBJ whole genome shotgun (WGS) entry which is preliminary data.</text>
</comment>
<proteinExistence type="predicted"/>
<evidence type="ECO:0000313" key="2">
    <source>
        <dbReference type="EMBL" id="KAJ6222989.1"/>
    </source>
</evidence>
<keyword evidence="3" id="KW-1185">Reference proteome</keyword>
<gene>
    <name evidence="2" type="ORF">RDWZM_001534</name>
</gene>
<organism evidence="2 3">
    <name type="scientific">Blomia tropicalis</name>
    <name type="common">Mite</name>
    <dbReference type="NCBI Taxonomy" id="40697"/>
    <lineage>
        <taxon>Eukaryota</taxon>
        <taxon>Metazoa</taxon>
        <taxon>Ecdysozoa</taxon>
        <taxon>Arthropoda</taxon>
        <taxon>Chelicerata</taxon>
        <taxon>Arachnida</taxon>
        <taxon>Acari</taxon>
        <taxon>Acariformes</taxon>
        <taxon>Sarcoptiformes</taxon>
        <taxon>Astigmata</taxon>
        <taxon>Glycyphagoidea</taxon>
        <taxon>Echimyopodidae</taxon>
        <taxon>Blomia</taxon>
    </lineage>
</organism>
<accession>A0A9Q0MC41</accession>
<sequence>MELDDTGNHCRSKRCQHDGHCSNGTHCSDDTKRCECKFGHHLMDNGFQCEPIKCTTYYDCAPLDLNSFCTKEGICQCAKDHRLSGQNICVHQNGKIGFWFCLLSILAVIFIIGSCIAMVQQSFRRAVVAVIPSNIADELDWIEPRTNGTNMAMRQMTPCKHVFDRDEQRQSMSNIMPPPYEVAIKTETFPTTFRVNRMI</sequence>
<dbReference type="Proteomes" id="UP001142055">
    <property type="component" value="Chromosome 1"/>
</dbReference>
<feature type="transmembrane region" description="Helical" evidence="1">
    <location>
        <begin position="96"/>
        <end position="119"/>
    </location>
</feature>
<name>A0A9Q0MC41_BLOTA</name>